<dbReference type="CDD" id="cd22529">
    <property type="entry name" value="KH-II_NusA_rpt2"/>
    <property type="match status" value="1"/>
</dbReference>
<dbReference type="InterPro" id="IPR058582">
    <property type="entry name" value="KH_NusA_2nd"/>
</dbReference>
<dbReference type="PANTHER" id="PTHR22648">
    <property type="entry name" value="TRANSCRIPTION TERMINATION FACTOR NUSA"/>
    <property type="match status" value="1"/>
</dbReference>
<dbReference type="SUPFAM" id="SSF69705">
    <property type="entry name" value="Transcription factor NusA, N-terminal domain"/>
    <property type="match status" value="1"/>
</dbReference>
<dbReference type="Gene3D" id="2.40.50.140">
    <property type="entry name" value="Nucleic acid-binding proteins"/>
    <property type="match status" value="1"/>
</dbReference>
<evidence type="ECO:0000256" key="3">
    <source>
        <dbReference type="ARBA" id="ARBA00022814"/>
    </source>
</evidence>
<reference evidence="10" key="1">
    <citation type="submission" date="2016-01" db="EMBL/GenBank/DDBJ databases">
        <authorList>
            <person name="Mitreva M."/>
            <person name="Pepin K.H."/>
            <person name="Mihindukulasuriya K.A."/>
            <person name="Fulton R."/>
            <person name="Fronick C."/>
            <person name="O'Laughlin M."/>
            <person name="Miner T."/>
            <person name="Herter B."/>
            <person name="Rosa B.A."/>
            <person name="Cordes M."/>
            <person name="Tomlinson C."/>
            <person name="Wollam A."/>
            <person name="Palsikar V.B."/>
            <person name="Mardis E.R."/>
            <person name="Wilson R.K."/>
        </authorList>
    </citation>
    <scope>NUCLEOTIDE SEQUENCE [LARGE SCALE GENOMIC DNA]</scope>
    <source>
        <strain evidence="10">DNF00019</strain>
    </source>
</reference>
<comment type="subunit">
    <text evidence="7">Monomer. Binds directly to the core enzyme of the DNA-dependent RNA polymerase and to nascent RNA.</text>
</comment>
<dbReference type="HAMAP" id="MF_00945_B">
    <property type="entry name" value="NusA_B"/>
    <property type="match status" value="1"/>
</dbReference>
<organism evidence="9 10">
    <name type="scientific">Atopobium deltae</name>
    <dbReference type="NCBI Taxonomy" id="1393034"/>
    <lineage>
        <taxon>Bacteria</taxon>
        <taxon>Bacillati</taxon>
        <taxon>Actinomycetota</taxon>
        <taxon>Coriobacteriia</taxon>
        <taxon>Coriobacteriales</taxon>
        <taxon>Atopobiaceae</taxon>
        <taxon>Atopobium</taxon>
    </lineage>
</organism>
<dbReference type="GO" id="GO:0003700">
    <property type="term" value="F:DNA-binding transcription factor activity"/>
    <property type="evidence" value="ECO:0007669"/>
    <property type="project" value="InterPro"/>
</dbReference>
<evidence type="ECO:0000313" key="10">
    <source>
        <dbReference type="Proteomes" id="UP000070675"/>
    </source>
</evidence>
<comment type="similarity">
    <text evidence="7">Belongs to the NusA family.</text>
</comment>
<dbReference type="SUPFAM" id="SSF50249">
    <property type="entry name" value="Nucleic acid-binding proteins"/>
    <property type="match status" value="1"/>
</dbReference>
<dbReference type="InterPro" id="IPR015946">
    <property type="entry name" value="KH_dom-like_a/b"/>
</dbReference>
<dbReference type="Pfam" id="PF08529">
    <property type="entry name" value="NusA_N"/>
    <property type="match status" value="1"/>
</dbReference>
<dbReference type="InterPro" id="IPR003029">
    <property type="entry name" value="S1_domain"/>
</dbReference>
<dbReference type="InterPro" id="IPR036555">
    <property type="entry name" value="NusA_N_sf"/>
</dbReference>
<dbReference type="RefSeq" id="WP_066305914.1">
    <property type="nucleotide sequence ID" value="NZ_KQ959507.1"/>
</dbReference>
<keyword evidence="3 7" id="KW-0889">Transcription antitermination</keyword>
<comment type="function">
    <text evidence="7">Participates in both transcription termination and antitermination.</text>
</comment>
<evidence type="ECO:0000256" key="5">
    <source>
        <dbReference type="ARBA" id="ARBA00023015"/>
    </source>
</evidence>
<dbReference type="FunFam" id="3.30.300.20:FF:000005">
    <property type="entry name" value="Transcription termination/antitermination protein NusA"/>
    <property type="match status" value="1"/>
</dbReference>
<dbReference type="GO" id="GO:0003723">
    <property type="term" value="F:RNA binding"/>
    <property type="evidence" value="ECO:0007669"/>
    <property type="project" value="UniProtKB-UniRule"/>
</dbReference>
<evidence type="ECO:0000256" key="2">
    <source>
        <dbReference type="ARBA" id="ARBA00022490"/>
    </source>
</evidence>
<dbReference type="GO" id="GO:0031564">
    <property type="term" value="P:transcription antitermination"/>
    <property type="evidence" value="ECO:0007669"/>
    <property type="project" value="UniProtKB-UniRule"/>
</dbReference>
<keyword evidence="4 7" id="KW-0694">RNA-binding</keyword>
<keyword evidence="10" id="KW-1185">Reference proteome</keyword>
<dbReference type="PANTHER" id="PTHR22648:SF0">
    <property type="entry name" value="TRANSCRIPTION TERMINATION_ANTITERMINATION PROTEIN NUSA"/>
    <property type="match status" value="1"/>
</dbReference>
<dbReference type="InterPro" id="IPR012340">
    <property type="entry name" value="NA-bd_OB-fold"/>
</dbReference>
<dbReference type="InterPro" id="IPR025249">
    <property type="entry name" value="TF_NusA_KH_1st"/>
</dbReference>
<dbReference type="InterPro" id="IPR010213">
    <property type="entry name" value="TF_NusA"/>
</dbReference>
<dbReference type="CDD" id="cd02134">
    <property type="entry name" value="KH-II_NusA_rpt1"/>
    <property type="match status" value="1"/>
</dbReference>
<evidence type="ECO:0000259" key="8">
    <source>
        <dbReference type="PROSITE" id="PS50126"/>
    </source>
</evidence>
<comment type="caution">
    <text evidence="9">The sequence shown here is derived from an EMBL/GenBank/DDBJ whole genome shotgun (WGS) entry which is preliminary data.</text>
</comment>
<dbReference type="Gene3D" id="3.30.300.20">
    <property type="match status" value="2"/>
</dbReference>
<dbReference type="GO" id="GO:0006353">
    <property type="term" value="P:DNA-templated transcription termination"/>
    <property type="evidence" value="ECO:0007669"/>
    <property type="project" value="UniProtKB-UniRule"/>
</dbReference>
<name>A0A133XSG9_9ACTN</name>
<dbReference type="NCBIfam" id="TIGR01953">
    <property type="entry name" value="NusA"/>
    <property type="match status" value="1"/>
</dbReference>
<dbReference type="InterPro" id="IPR030842">
    <property type="entry name" value="TF_NusA_bacterial"/>
</dbReference>
<dbReference type="Pfam" id="PF13184">
    <property type="entry name" value="KH_NusA_1st"/>
    <property type="match status" value="1"/>
</dbReference>
<keyword evidence="5 7" id="KW-0805">Transcription regulation</keyword>
<dbReference type="Pfam" id="PF26594">
    <property type="entry name" value="KH_NusA_2nd"/>
    <property type="match status" value="1"/>
</dbReference>
<dbReference type="PROSITE" id="PS50126">
    <property type="entry name" value="S1"/>
    <property type="match status" value="1"/>
</dbReference>
<dbReference type="PATRIC" id="fig|1393034.3.peg.1064"/>
<evidence type="ECO:0000256" key="4">
    <source>
        <dbReference type="ARBA" id="ARBA00022884"/>
    </source>
</evidence>
<dbReference type="AlphaFoldDB" id="A0A133XSG9"/>
<dbReference type="OrthoDB" id="9807233at2"/>
<keyword evidence="2 7" id="KW-0963">Cytoplasm</keyword>
<keyword evidence="6 7" id="KW-0804">Transcription</keyword>
<protein>
    <recommendedName>
        <fullName evidence="7">Transcription termination/antitermination protein NusA</fullName>
    </recommendedName>
</protein>
<dbReference type="InterPro" id="IPR013735">
    <property type="entry name" value="TF_NusA_N"/>
</dbReference>
<dbReference type="SUPFAM" id="SSF54814">
    <property type="entry name" value="Prokaryotic type KH domain (KH-domain type II)"/>
    <property type="match status" value="2"/>
</dbReference>
<feature type="domain" description="S1 motif" evidence="8">
    <location>
        <begin position="121"/>
        <end position="206"/>
    </location>
</feature>
<evidence type="ECO:0000313" key="9">
    <source>
        <dbReference type="EMBL" id="KXB33866.1"/>
    </source>
</evidence>
<dbReference type="Gene3D" id="3.30.1480.10">
    <property type="entry name" value="NusA, N-terminal domain"/>
    <property type="match status" value="1"/>
</dbReference>
<dbReference type="GO" id="GO:0005829">
    <property type="term" value="C:cytosol"/>
    <property type="evidence" value="ECO:0007669"/>
    <property type="project" value="TreeGrafter"/>
</dbReference>
<sequence length="421" mass="46710">MASEMMDALMTLCQEKHIDQLYLLDRLEQSLAKSYADIMHLVDGAKVTIDRATGKIYVYKLVPREDSWDDETGLYTEFDEVDVTPANTSRIAAAHAKMEINNIVRNAARQQIYEEFSQRIGDIINCTVLQITNDFTIVKIREGVEAELPYFDVRRNPNERNERPEGERYVHNQRLKAIIVDVRDPSSNAAPVRGEHVRPSIVVSRTHPDLIRRLFEAEVPEIYDGVVEIRSIAREAGARSKIAVSSADEHLDPVGACVGPKGSRVRAVVGELHGERVDVILWSDDPAKCVANALSPAKVSRVAIDPETGYATVVVPDDQLSLAIGKEGQNARLTARLTGLHIDIKNESLAAKLMASMPAVPAEVSDDLIDNTVEEQRCQYVTEAGVACRNMAREGSRFCGLHERMAQMDDLPVSDDPDSLI</sequence>
<dbReference type="FunFam" id="3.30.300.20:FF:000002">
    <property type="entry name" value="Transcription termination/antitermination protein NusA"/>
    <property type="match status" value="1"/>
</dbReference>
<evidence type="ECO:0000256" key="6">
    <source>
        <dbReference type="ARBA" id="ARBA00023163"/>
    </source>
</evidence>
<dbReference type="PROSITE" id="PS50084">
    <property type="entry name" value="KH_TYPE_1"/>
    <property type="match status" value="1"/>
</dbReference>
<accession>A0A133XSG9</accession>
<dbReference type="Proteomes" id="UP000070675">
    <property type="component" value="Unassembled WGS sequence"/>
</dbReference>
<proteinExistence type="inferred from homology"/>
<comment type="subcellular location">
    <subcellularLocation>
        <location evidence="7">Cytoplasm</location>
    </subcellularLocation>
</comment>
<dbReference type="EMBL" id="LSCR01000029">
    <property type="protein sequence ID" value="KXB33866.1"/>
    <property type="molecule type" value="Genomic_DNA"/>
</dbReference>
<dbReference type="InterPro" id="IPR009019">
    <property type="entry name" value="KH_sf_prok-type"/>
</dbReference>
<evidence type="ECO:0000256" key="1">
    <source>
        <dbReference type="ARBA" id="ARBA00022472"/>
    </source>
</evidence>
<dbReference type="STRING" id="1393034.HMPREF3192_01096"/>
<gene>
    <name evidence="7" type="primary">nusA</name>
    <name evidence="9" type="ORF">HMPREF3192_01096</name>
</gene>
<keyword evidence="1 7" id="KW-0806">Transcription termination</keyword>
<evidence type="ECO:0000256" key="7">
    <source>
        <dbReference type="HAMAP-Rule" id="MF_00945"/>
    </source>
</evidence>